<reference evidence="1" key="1">
    <citation type="submission" date="2023-04" db="EMBL/GenBank/DDBJ databases">
        <title>Ambrosiozyma monospora NBRC 10751.</title>
        <authorList>
            <person name="Ichikawa N."/>
            <person name="Sato H."/>
            <person name="Tonouchi N."/>
        </authorList>
    </citation>
    <scope>NUCLEOTIDE SEQUENCE</scope>
    <source>
        <strain evidence="1">NBRC 10751</strain>
    </source>
</reference>
<evidence type="ECO:0000313" key="2">
    <source>
        <dbReference type="Proteomes" id="UP001165064"/>
    </source>
</evidence>
<evidence type="ECO:0000313" key="1">
    <source>
        <dbReference type="EMBL" id="GME77421.1"/>
    </source>
</evidence>
<dbReference type="EMBL" id="BSXS01001844">
    <property type="protein sequence ID" value="GME77421.1"/>
    <property type="molecule type" value="Genomic_DNA"/>
</dbReference>
<protein>
    <submittedName>
        <fullName evidence="1">Unnamed protein product</fullName>
    </submittedName>
</protein>
<sequence>MPWNNVDTAINELKVDRIDHGYTVIDNPELVKQCIEDGVIFTVVPTNSYYLRTLSPEEWAIKHPIREMVRLGLKVHPNTDDPILHQVDSTRSWEMMVECFDCSISDLKQFSLNGIEASWASESDKKKWRQLVISFFDGLL</sequence>
<gene>
    <name evidence="1" type="ORF">Amon02_000303100</name>
</gene>
<accession>A0ACB5SZD5</accession>
<keyword evidence="2" id="KW-1185">Reference proteome</keyword>
<name>A0ACB5SZD5_AMBMO</name>
<comment type="caution">
    <text evidence="1">The sequence shown here is derived from an EMBL/GenBank/DDBJ whole genome shotgun (WGS) entry which is preliminary data.</text>
</comment>
<proteinExistence type="predicted"/>
<organism evidence="1 2">
    <name type="scientific">Ambrosiozyma monospora</name>
    <name type="common">Yeast</name>
    <name type="synonym">Endomycopsis monosporus</name>
    <dbReference type="NCBI Taxonomy" id="43982"/>
    <lineage>
        <taxon>Eukaryota</taxon>
        <taxon>Fungi</taxon>
        <taxon>Dikarya</taxon>
        <taxon>Ascomycota</taxon>
        <taxon>Saccharomycotina</taxon>
        <taxon>Pichiomycetes</taxon>
        <taxon>Pichiales</taxon>
        <taxon>Pichiaceae</taxon>
        <taxon>Ambrosiozyma</taxon>
    </lineage>
</organism>
<dbReference type="Proteomes" id="UP001165064">
    <property type="component" value="Unassembled WGS sequence"/>
</dbReference>